<feature type="region of interest" description="Disordered" evidence="1">
    <location>
        <begin position="42"/>
        <end position="73"/>
    </location>
</feature>
<name>A0ABD0KQI0_9CAEN</name>
<dbReference type="AlphaFoldDB" id="A0ABD0KQI0"/>
<comment type="caution">
    <text evidence="2">The sequence shown here is derived from an EMBL/GenBank/DDBJ whole genome shotgun (WGS) entry which is preliminary data.</text>
</comment>
<dbReference type="Proteomes" id="UP001519460">
    <property type="component" value="Unassembled WGS sequence"/>
</dbReference>
<dbReference type="EMBL" id="JACVVK020000144">
    <property type="protein sequence ID" value="KAK7488980.1"/>
    <property type="molecule type" value="Genomic_DNA"/>
</dbReference>
<evidence type="ECO:0000313" key="3">
    <source>
        <dbReference type="Proteomes" id="UP001519460"/>
    </source>
</evidence>
<organism evidence="2 3">
    <name type="scientific">Batillaria attramentaria</name>
    <dbReference type="NCBI Taxonomy" id="370345"/>
    <lineage>
        <taxon>Eukaryota</taxon>
        <taxon>Metazoa</taxon>
        <taxon>Spiralia</taxon>
        <taxon>Lophotrochozoa</taxon>
        <taxon>Mollusca</taxon>
        <taxon>Gastropoda</taxon>
        <taxon>Caenogastropoda</taxon>
        <taxon>Sorbeoconcha</taxon>
        <taxon>Cerithioidea</taxon>
        <taxon>Batillariidae</taxon>
        <taxon>Batillaria</taxon>
    </lineage>
</organism>
<gene>
    <name evidence="2" type="ORF">BaRGS_00019784</name>
</gene>
<reference evidence="2 3" key="1">
    <citation type="journal article" date="2023" name="Sci. Data">
        <title>Genome assembly of the Korean intertidal mud-creeper Batillaria attramentaria.</title>
        <authorList>
            <person name="Patra A.K."/>
            <person name="Ho P.T."/>
            <person name="Jun S."/>
            <person name="Lee S.J."/>
            <person name="Kim Y."/>
            <person name="Won Y.J."/>
        </authorList>
    </citation>
    <scope>NUCLEOTIDE SEQUENCE [LARGE SCALE GENOMIC DNA]</scope>
    <source>
        <strain evidence="2">Wonlab-2016</strain>
    </source>
</reference>
<evidence type="ECO:0000256" key="1">
    <source>
        <dbReference type="SAM" id="MobiDB-lite"/>
    </source>
</evidence>
<keyword evidence="3" id="KW-1185">Reference proteome</keyword>
<protein>
    <submittedName>
        <fullName evidence="2">Uncharacterized protein</fullName>
    </submittedName>
</protein>
<proteinExistence type="predicted"/>
<evidence type="ECO:0000313" key="2">
    <source>
        <dbReference type="EMBL" id="KAK7488980.1"/>
    </source>
</evidence>
<sequence length="73" mass="8012">MSIACYNSRGATPYWPLPSANLELTQAILTISFGRDLAITECGESRDQPTGSQPESVRDPTDYDNDFTTPKTV</sequence>
<accession>A0ABD0KQI0</accession>
<feature type="non-terminal residue" evidence="2">
    <location>
        <position position="73"/>
    </location>
</feature>